<dbReference type="RefSeq" id="WP_130255066.1">
    <property type="nucleotide sequence ID" value="NZ_PPSX01000023.1"/>
</dbReference>
<organism evidence="3 4">
    <name type="scientific">Pseudoalteromonas phenolica</name>
    <dbReference type="NCBI Taxonomy" id="161398"/>
    <lineage>
        <taxon>Bacteria</taxon>
        <taxon>Pseudomonadati</taxon>
        <taxon>Pseudomonadota</taxon>
        <taxon>Gammaproteobacteria</taxon>
        <taxon>Alteromonadales</taxon>
        <taxon>Pseudoalteromonadaceae</taxon>
        <taxon>Pseudoalteromonas</taxon>
    </lineage>
</organism>
<name>A0A4Q7IN06_9GAMM</name>
<dbReference type="Pfam" id="PF14317">
    <property type="entry name" value="YcxB"/>
    <property type="match status" value="1"/>
</dbReference>
<proteinExistence type="predicted"/>
<dbReference type="InterPro" id="IPR025588">
    <property type="entry name" value="YcxB-like_C"/>
</dbReference>
<evidence type="ECO:0000259" key="2">
    <source>
        <dbReference type="Pfam" id="PF14317"/>
    </source>
</evidence>
<dbReference type="AlphaFoldDB" id="A0A4Q7IN06"/>
<evidence type="ECO:0000256" key="1">
    <source>
        <dbReference type="SAM" id="Phobius"/>
    </source>
</evidence>
<feature type="transmembrane region" description="Helical" evidence="1">
    <location>
        <begin position="53"/>
        <end position="70"/>
    </location>
</feature>
<dbReference type="EMBL" id="PPSX01000023">
    <property type="protein sequence ID" value="RZQ53584.1"/>
    <property type="molecule type" value="Genomic_DNA"/>
</dbReference>
<accession>A0A4Q7IN06</accession>
<evidence type="ECO:0000313" key="3">
    <source>
        <dbReference type="EMBL" id="RZQ53584.1"/>
    </source>
</evidence>
<sequence length="157" mass="18179">MYKHEFTLDKPYYQECFDESEKFGKANKPKYALVGFLTLLGLVSIYGLENAYLGNFLIILAVIECISYYYRRPWWVARQMISRSSGSNVIVDIDEEKIKAANPYKSFVFNWQDITKVIKTDRGLLIYSLRGAQYLSLSALDDETVEFILAQKKATNK</sequence>
<keyword evidence="1" id="KW-0472">Membrane</keyword>
<reference evidence="3 4" key="1">
    <citation type="submission" date="2018-01" db="EMBL/GenBank/DDBJ databases">
        <title>Co-occurrence of chitin degradation, pigmentation and bioactivity in marine Pseudoalteromonas.</title>
        <authorList>
            <person name="Paulsen S."/>
            <person name="Gram L."/>
            <person name="Machado H."/>
        </authorList>
    </citation>
    <scope>NUCLEOTIDE SEQUENCE [LARGE SCALE GENOMIC DNA]</scope>
    <source>
        <strain evidence="3 4">S3898</strain>
    </source>
</reference>
<dbReference type="Proteomes" id="UP000291338">
    <property type="component" value="Unassembled WGS sequence"/>
</dbReference>
<comment type="caution">
    <text evidence="3">The sequence shown here is derived from an EMBL/GenBank/DDBJ whole genome shotgun (WGS) entry which is preliminary data.</text>
</comment>
<protein>
    <recommendedName>
        <fullName evidence="2">YcxB-like C-terminal domain-containing protein</fullName>
    </recommendedName>
</protein>
<feature type="domain" description="YcxB-like C-terminal" evidence="2">
    <location>
        <begin position="93"/>
        <end position="139"/>
    </location>
</feature>
<keyword evidence="1" id="KW-1133">Transmembrane helix</keyword>
<feature type="transmembrane region" description="Helical" evidence="1">
    <location>
        <begin position="31"/>
        <end position="47"/>
    </location>
</feature>
<evidence type="ECO:0000313" key="4">
    <source>
        <dbReference type="Proteomes" id="UP000291338"/>
    </source>
</evidence>
<keyword evidence="1" id="KW-0812">Transmembrane</keyword>
<gene>
    <name evidence="3" type="ORF">C1E23_08020</name>
</gene>